<organism evidence="2 3">
    <name type="scientific">Dreissena polymorpha</name>
    <name type="common">Zebra mussel</name>
    <name type="synonym">Mytilus polymorpha</name>
    <dbReference type="NCBI Taxonomy" id="45954"/>
    <lineage>
        <taxon>Eukaryota</taxon>
        <taxon>Metazoa</taxon>
        <taxon>Spiralia</taxon>
        <taxon>Lophotrochozoa</taxon>
        <taxon>Mollusca</taxon>
        <taxon>Bivalvia</taxon>
        <taxon>Autobranchia</taxon>
        <taxon>Heteroconchia</taxon>
        <taxon>Euheterodonta</taxon>
        <taxon>Imparidentia</taxon>
        <taxon>Neoheterodontei</taxon>
        <taxon>Myida</taxon>
        <taxon>Dreissenoidea</taxon>
        <taxon>Dreissenidae</taxon>
        <taxon>Dreissena</taxon>
    </lineage>
</organism>
<dbReference type="AlphaFoldDB" id="A0A9D4JG98"/>
<reference evidence="2" key="2">
    <citation type="submission" date="2020-11" db="EMBL/GenBank/DDBJ databases">
        <authorList>
            <person name="McCartney M.A."/>
            <person name="Auch B."/>
            <person name="Kono T."/>
            <person name="Mallez S."/>
            <person name="Becker A."/>
            <person name="Gohl D.M."/>
            <person name="Silverstein K.A.T."/>
            <person name="Koren S."/>
            <person name="Bechman K.B."/>
            <person name="Herman A."/>
            <person name="Abrahante J.E."/>
            <person name="Garbe J."/>
        </authorList>
    </citation>
    <scope>NUCLEOTIDE SEQUENCE</scope>
    <source>
        <strain evidence="2">Duluth1</strain>
        <tissue evidence="2">Whole animal</tissue>
    </source>
</reference>
<accession>A0A9D4JG98</accession>
<evidence type="ECO:0000313" key="3">
    <source>
        <dbReference type="Proteomes" id="UP000828390"/>
    </source>
</evidence>
<reference evidence="2" key="1">
    <citation type="journal article" date="2019" name="bioRxiv">
        <title>The Genome of the Zebra Mussel, Dreissena polymorpha: A Resource for Invasive Species Research.</title>
        <authorList>
            <person name="McCartney M.A."/>
            <person name="Auch B."/>
            <person name="Kono T."/>
            <person name="Mallez S."/>
            <person name="Zhang Y."/>
            <person name="Obille A."/>
            <person name="Becker A."/>
            <person name="Abrahante J.E."/>
            <person name="Garbe J."/>
            <person name="Badalamenti J.P."/>
            <person name="Herman A."/>
            <person name="Mangelson H."/>
            <person name="Liachko I."/>
            <person name="Sullivan S."/>
            <person name="Sone E.D."/>
            <person name="Koren S."/>
            <person name="Silverstein K.A.T."/>
            <person name="Beckman K.B."/>
            <person name="Gohl D.M."/>
        </authorList>
    </citation>
    <scope>NUCLEOTIDE SEQUENCE</scope>
    <source>
        <strain evidence="2">Duluth1</strain>
        <tissue evidence="2">Whole animal</tissue>
    </source>
</reference>
<comment type="caution">
    <text evidence="2">The sequence shown here is derived from an EMBL/GenBank/DDBJ whole genome shotgun (WGS) entry which is preliminary data.</text>
</comment>
<evidence type="ECO:0000256" key="1">
    <source>
        <dbReference type="SAM" id="MobiDB-lite"/>
    </source>
</evidence>
<sequence>MMGAKLEDLPCFKAICHYCKKAHQNWARFTEEVDKSVPLGVGMQCLRIAGGGGSTKINWDKEDNTKVEINGCSSKDVSLLEINRCLSEDVSLVVLKGVPEGSKSGSESSNVSSTSNQEGAKNLIRDSPVQISDGGGISGSGESGPTISKIGVAARDSWWYKINKINPSGDPELHEVAKDVLLEEDEAIEAHIKLVMAGEDYEILGIDADDTGGPSSWGFSIEDLVVAQDKERDLEILLK</sequence>
<feature type="region of interest" description="Disordered" evidence="1">
    <location>
        <begin position="100"/>
        <end position="146"/>
    </location>
</feature>
<feature type="compositionally biased region" description="Low complexity" evidence="1">
    <location>
        <begin position="100"/>
        <end position="116"/>
    </location>
</feature>
<evidence type="ECO:0000313" key="2">
    <source>
        <dbReference type="EMBL" id="KAH3806587.1"/>
    </source>
</evidence>
<name>A0A9D4JG98_DREPO</name>
<feature type="compositionally biased region" description="Gly residues" evidence="1">
    <location>
        <begin position="133"/>
        <end position="142"/>
    </location>
</feature>
<protein>
    <submittedName>
        <fullName evidence="2">Uncharacterized protein</fullName>
    </submittedName>
</protein>
<keyword evidence="3" id="KW-1185">Reference proteome</keyword>
<gene>
    <name evidence="2" type="ORF">DPMN_134910</name>
</gene>
<proteinExistence type="predicted"/>
<dbReference type="Proteomes" id="UP000828390">
    <property type="component" value="Unassembled WGS sequence"/>
</dbReference>
<dbReference type="EMBL" id="JAIWYP010000006">
    <property type="protein sequence ID" value="KAH3806587.1"/>
    <property type="molecule type" value="Genomic_DNA"/>
</dbReference>